<evidence type="ECO:0000256" key="5">
    <source>
        <dbReference type="SAM" id="Phobius"/>
    </source>
</evidence>
<feature type="transmembrane region" description="Helical" evidence="5">
    <location>
        <begin position="397"/>
        <end position="417"/>
    </location>
</feature>
<name>A0ABY8ESU8_MALFU</name>
<feature type="transmembrane region" description="Helical" evidence="5">
    <location>
        <begin position="89"/>
        <end position="107"/>
    </location>
</feature>
<reference evidence="6 7" key="1">
    <citation type="journal article" date="2020" name="Elife">
        <title>Loss of centromere function drives karyotype evolution in closely related Malassezia species.</title>
        <authorList>
            <person name="Sankaranarayanan S.R."/>
            <person name="Ianiri G."/>
            <person name="Coelho M.A."/>
            <person name="Reza M.H."/>
            <person name="Thimmappa B.C."/>
            <person name="Ganguly P."/>
            <person name="Vadnala R.N."/>
            <person name="Sun S."/>
            <person name="Siddharthan R."/>
            <person name="Tellgren-Roth C."/>
            <person name="Dawson T.L."/>
            <person name="Heitman J."/>
            <person name="Sanyal K."/>
        </authorList>
    </citation>
    <scope>NUCLEOTIDE SEQUENCE [LARGE SCALE GENOMIC DNA]</scope>
    <source>
        <strain evidence="6">CBS14141</strain>
    </source>
</reference>
<dbReference type="InterPro" id="IPR002293">
    <property type="entry name" value="AA/rel_permease1"/>
</dbReference>
<evidence type="ECO:0008006" key="8">
    <source>
        <dbReference type="Google" id="ProtNLM"/>
    </source>
</evidence>
<dbReference type="Pfam" id="PF13520">
    <property type="entry name" value="AA_permease_2"/>
    <property type="match status" value="1"/>
</dbReference>
<feature type="transmembrane region" description="Helical" evidence="5">
    <location>
        <begin position="282"/>
        <end position="303"/>
    </location>
</feature>
<evidence type="ECO:0000256" key="4">
    <source>
        <dbReference type="ARBA" id="ARBA00023136"/>
    </source>
</evidence>
<feature type="transmembrane region" description="Helical" evidence="5">
    <location>
        <begin position="158"/>
        <end position="177"/>
    </location>
</feature>
<sequence>MSHLLTQGSGIFSSPGVVTADTGSVGASLAVWIISGALTLTGASSFAELATTIPLNGGAQAYLQYSYGPLFSFLFSWTAIVAMKPSSGAIIATILGEYITRVLLHLFDDGASEDFRKFNVNELPRFAVKLIAALVVLSIFMVQAYSARLGIRLQNTVTAIKLLLLGSIPVVAIVFAAQGHMPATSRVAFASMASLFRGSSILLSQYALALYSGLWAFDGWDQASFVAGEMKNPRRDVPRAIHASTLIVTAAFVSVVVSYFVVLPPMTVASTNSVALDFGTVALGPAGGLIFAVMVAFSCLGALNGHLYTYSRLTMAAGQDSFLPRSVGQISPRFGGPIHATVLSTALILVFVVFGSSFASLVNFCGVCAWFWYGTTVSSLLYLRIKEPKLDRPYKTWLITPVVFIAMALFLLAMPVVAAPWEALAAFMFIAAGIPLYYVSQKEVPLALRRYFPGASHDFAALPTEADEVELDARGTRNSS</sequence>
<feature type="transmembrane region" description="Helical" evidence="5">
    <location>
        <begin position="361"/>
        <end position="385"/>
    </location>
</feature>
<evidence type="ECO:0000313" key="6">
    <source>
        <dbReference type="EMBL" id="WFD48646.1"/>
    </source>
</evidence>
<dbReference type="PIRSF" id="PIRSF006060">
    <property type="entry name" value="AA_transporter"/>
    <property type="match status" value="1"/>
</dbReference>
<feature type="transmembrane region" description="Helical" evidence="5">
    <location>
        <begin position="423"/>
        <end position="440"/>
    </location>
</feature>
<comment type="subcellular location">
    <subcellularLocation>
        <location evidence="1">Membrane</location>
        <topology evidence="1">Multi-pass membrane protein</topology>
    </subcellularLocation>
</comment>
<evidence type="ECO:0000256" key="2">
    <source>
        <dbReference type="ARBA" id="ARBA00022692"/>
    </source>
</evidence>
<evidence type="ECO:0000313" key="7">
    <source>
        <dbReference type="Proteomes" id="UP000818624"/>
    </source>
</evidence>
<feature type="transmembrane region" description="Helical" evidence="5">
    <location>
        <begin position="62"/>
        <end position="83"/>
    </location>
</feature>
<protein>
    <recommendedName>
        <fullName evidence="8">Amino acid transporter</fullName>
    </recommendedName>
</protein>
<keyword evidence="3 5" id="KW-1133">Transmembrane helix</keyword>
<accession>A0ABY8ESU8</accession>
<organism evidence="6 7">
    <name type="scientific">Malassezia furfur</name>
    <name type="common">Pityriasis versicolor infection agent</name>
    <name type="synonym">Pityrosporum furfur</name>
    <dbReference type="NCBI Taxonomy" id="55194"/>
    <lineage>
        <taxon>Eukaryota</taxon>
        <taxon>Fungi</taxon>
        <taxon>Dikarya</taxon>
        <taxon>Basidiomycota</taxon>
        <taxon>Ustilaginomycotina</taxon>
        <taxon>Malasseziomycetes</taxon>
        <taxon>Malasseziales</taxon>
        <taxon>Malasseziaceae</taxon>
        <taxon>Malassezia</taxon>
    </lineage>
</organism>
<feature type="transmembrane region" description="Helical" evidence="5">
    <location>
        <begin position="127"/>
        <end position="146"/>
    </location>
</feature>
<feature type="transmembrane region" description="Helical" evidence="5">
    <location>
        <begin position="30"/>
        <end position="50"/>
    </location>
</feature>
<dbReference type="Proteomes" id="UP000818624">
    <property type="component" value="Chromosome 3"/>
</dbReference>
<dbReference type="Gene3D" id="1.20.1740.10">
    <property type="entry name" value="Amino acid/polyamine transporter I"/>
    <property type="match status" value="1"/>
</dbReference>
<gene>
    <name evidence="6" type="ORF">GLX27_003316</name>
</gene>
<evidence type="ECO:0000256" key="1">
    <source>
        <dbReference type="ARBA" id="ARBA00004141"/>
    </source>
</evidence>
<dbReference type="PANTHER" id="PTHR11785:SF512">
    <property type="entry name" value="SOBREMESA, ISOFORM B"/>
    <property type="match status" value="1"/>
</dbReference>
<dbReference type="InterPro" id="IPR050598">
    <property type="entry name" value="AminoAcid_Transporter"/>
</dbReference>
<keyword evidence="2 5" id="KW-0812">Transmembrane</keyword>
<dbReference type="PANTHER" id="PTHR11785">
    <property type="entry name" value="AMINO ACID TRANSPORTER"/>
    <property type="match status" value="1"/>
</dbReference>
<feature type="transmembrane region" description="Helical" evidence="5">
    <location>
        <begin position="240"/>
        <end position="262"/>
    </location>
</feature>
<dbReference type="EMBL" id="CP046236">
    <property type="protein sequence ID" value="WFD48646.1"/>
    <property type="molecule type" value="Genomic_DNA"/>
</dbReference>
<keyword evidence="7" id="KW-1185">Reference proteome</keyword>
<evidence type="ECO:0000256" key="3">
    <source>
        <dbReference type="ARBA" id="ARBA00022989"/>
    </source>
</evidence>
<feature type="transmembrane region" description="Helical" evidence="5">
    <location>
        <begin position="334"/>
        <end position="355"/>
    </location>
</feature>
<proteinExistence type="predicted"/>
<keyword evidence="4 5" id="KW-0472">Membrane</keyword>